<dbReference type="Gene3D" id="3.40.50.12780">
    <property type="entry name" value="N-terminal domain of ligase-like"/>
    <property type="match status" value="1"/>
</dbReference>
<dbReference type="PANTHER" id="PTHR43439:SF2">
    <property type="entry name" value="ENZYME, PUTATIVE (JCVI)-RELATED"/>
    <property type="match status" value="1"/>
</dbReference>
<evidence type="ECO:0000256" key="2">
    <source>
        <dbReference type="ARBA" id="ARBA00022553"/>
    </source>
</evidence>
<dbReference type="InterPro" id="IPR042099">
    <property type="entry name" value="ANL_N_sf"/>
</dbReference>
<evidence type="ECO:0008006" key="5">
    <source>
        <dbReference type="Google" id="ProtNLM"/>
    </source>
</evidence>
<dbReference type="InterPro" id="IPR051414">
    <property type="entry name" value="Adenylate-forming_Reductase"/>
</dbReference>
<sequence>MCLVDRRDSWKGFRLDTLGYLGLPDIRYTIVAIAAAKTNRKALLISVKNSDEAQLKLLETTECRVLLAATDLPAIKYPFLATLESEPNRPFAILHPSGSTGLPEPIVYTFGALTTYRTWLDPEATISGAQRVTADRWKNKVHYVPFPTSHMTGLLIATALNVYWDMTPMLGSSTLLTTPALAATIYKLDICDASILPPSLLEAMAKPLNISSIISNKISSVVPIYAAYGATGAGPLPLVLEDQEYYEYMTFSPLVGAQFRHYNDDLYELVIVRDDALRASQKWKYRGRTDDIIVLLNGVNVNPLLMEGILMSHPKVVAALLTVTGKVKAAWLIEIVHPPQNEEEATSLVEELWPTVEKANDATYRTEGKVSKDNIIFTSKDKPMLRARKGSVQRKFTLVEFRQELDALYE</sequence>
<evidence type="ECO:0000256" key="1">
    <source>
        <dbReference type="ARBA" id="ARBA00022450"/>
    </source>
</evidence>
<dbReference type="EMBL" id="PQXK01000361">
    <property type="protein sequence ID" value="TGO32047.1"/>
    <property type="molecule type" value="Genomic_DNA"/>
</dbReference>
<reference evidence="3 4" key="1">
    <citation type="submission" date="2017-12" db="EMBL/GenBank/DDBJ databases">
        <title>Comparative genomics of Botrytis spp.</title>
        <authorList>
            <person name="Valero-Jimenez C.A."/>
            <person name="Tapia P."/>
            <person name="Veloso J."/>
            <person name="Silva-Moreno E."/>
            <person name="Staats M."/>
            <person name="Valdes J.H."/>
            <person name="Van Kan J.A.L."/>
        </authorList>
    </citation>
    <scope>NUCLEOTIDE SEQUENCE [LARGE SCALE GENOMIC DNA]</scope>
    <source>
        <strain evidence="3 4">Bh0001</strain>
    </source>
</reference>
<keyword evidence="1" id="KW-0596">Phosphopantetheine</keyword>
<name>A0A4Z1GDH8_9HELO</name>
<keyword evidence="4" id="KW-1185">Reference proteome</keyword>
<dbReference type="SUPFAM" id="SSF56801">
    <property type="entry name" value="Acetyl-CoA synthetase-like"/>
    <property type="match status" value="1"/>
</dbReference>
<gene>
    <name evidence="3" type="ORF">BHYA_0361g00020</name>
</gene>
<keyword evidence="2" id="KW-0597">Phosphoprotein</keyword>
<dbReference type="AlphaFoldDB" id="A0A4Z1GDH8"/>
<proteinExistence type="predicted"/>
<protein>
    <recommendedName>
        <fullName evidence="5">AMP-dependent synthetase/ligase domain-containing protein</fullName>
    </recommendedName>
</protein>
<dbReference type="Pfam" id="PF23562">
    <property type="entry name" value="AMP-binding_C_3"/>
    <property type="match status" value="1"/>
</dbReference>
<evidence type="ECO:0000313" key="3">
    <source>
        <dbReference type="EMBL" id="TGO32047.1"/>
    </source>
</evidence>
<comment type="caution">
    <text evidence="3">The sequence shown here is derived from an EMBL/GenBank/DDBJ whole genome shotgun (WGS) entry which is preliminary data.</text>
</comment>
<dbReference type="Proteomes" id="UP000297814">
    <property type="component" value="Unassembled WGS sequence"/>
</dbReference>
<organism evidence="3 4">
    <name type="scientific">Botrytis hyacinthi</name>
    <dbReference type="NCBI Taxonomy" id="278943"/>
    <lineage>
        <taxon>Eukaryota</taxon>
        <taxon>Fungi</taxon>
        <taxon>Dikarya</taxon>
        <taxon>Ascomycota</taxon>
        <taxon>Pezizomycotina</taxon>
        <taxon>Leotiomycetes</taxon>
        <taxon>Helotiales</taxon>
        <taxon>Sclerotiniaceae</taxon>
        <taxon>Botrytis</taxon>
    </lineage>
</organism>
<evidence type="ECO:0000313" key="4">
    <source>
        <dbReference type="Proteomes" id="UP000297814"/>
    </source>
</evidence>
<dbReference type="PANTHER" id="PTHR43439">
    <property type="entry name" value="PHENYLACETATE-COENZYME A LIGASE"/>
    <property type="match status" value="1"/>
</dbReference>
<accession>A0A4Z1GDH8</accession>